<reference evidence="7" key="2">
    <citation type="submission" date="2025-08" db="UniProtKB">
        <authorList>
            <consortium name="Ensembl"/>
        </authorList>
    </citation>
    <scope>IDENTIFICATION</scope>
</reference>
<dbReference type="Pfam" id="PF00031">
    <property type="entry name" value="Cystatin"/>
    <property type="match status" value="1"/>
</dbReference>
<dbReference type="InterPro" id="IPR018073">
    <property type="entry name" value="Prot_inh_cystat_CS"/>
</dbReference>
<comment type="similarity">
    <text evidence="1">Belongs to the cystatin family.</text>
</comment>
<dbReference type="PANTHER" id="PTHR46186">
    <property type="entry name" value="CYSTATIN"/>
    <property type="match status" value="1"/>
</dbReference>
<dbReference type="RefSeq" id="XP_018595589.1">
    <property type="nucleotide sequence ID" value="XM_018740073.2"/>
</dbReference>
<organism evidence="7 8">
    <name type="scientific">Scleropages formosus</name>
    <name type="common">Asian bonytongue</name>
    <name type="synonym">Osteoglossum formosum</name>
    <dbReference type="NCBI Taxonomy" id="113540"/>
    <lineage>
        <taxon>Eukaryota</taxon>
        <taxon>Metazoa</taxon>
        <taxon>Chordata</taxon>
        <taxon>Craniata</taxon>
        <taxon>Vertebrata</taxon>
        <taxon>Euteleostomi</taxon>
        <taxon>Actinopterygii</taxon>
        <taxon>Neopterygii</taxon>
        <taxon>Teleostei</taxon>
        <taxon>Osteoglossocephala</taxon>
        <taxon>Osteoglossomorpha</taxon>
        <taxon>Osteoglossiformes</taxon>
        <taxon>Osteoglossidae</taxon>
        <taxon>Scleropages</taxon>
    </lineage>
</organism>
<dbReference type="GO" id="GO:0005737">
    <property type="term" value="C:cytoplasm"/>
    <property type="evidence" value="ECO:0007669"/>
    <property type="project" value="TreeGrafter"/>
</dbReference>
<keyword evidence="5" id="KW-0732">Signal</keyword>
<evidence type="ECO:0000256" key="3">
    <source>
        <dbReference type="ARBA" id="ARBA00022704"/>
    </source>
</evidence>
<name>A0A8C9R0H8_SCLFO</name>
<evidence type="ECO:0000259" key="6">
    <source>
        <dbReference type="SMART" id="SM00043"/>
    </source>
</evidence>
<dbReference type="GO" id="GO:0031982">
    <property type="term" value="C:vesicle"/>
    <property type="evidence" value="ECO:0007669"/>
    <property type="project" value="TreeGrafter"/>
</dbReference>
<dbReference type="Gene3D" id="3.10.450.10">
    <property type="match status" value="1"/>
</dbReference>
<keyword evidence="3" id="KW-0789">Thiol protease inhibitor</keyword>
<reference evidence="7 8" key="1">
    <citation type="submission" date="2019-04" db="EMBL/GenBank/DDBJ databases">
        <authorList>
            <consortium name="Wellcome Sanger Institute Data Sharing"/>
        </authorList>
    </citation>
    <scope>NUCLEOTIDE SEQUENCE [LARGE SCALE GENOMIC DNA]</scope>
</reference>
<dbReference type="Ensembl" id="ENSSFOT00015008413.2">
    <property type="protein sequence ID" value="ENSSFOP00015008296.1"/>
    <property type="gene ID" value="ENSSFOG00015005433.2"/>
</dbReference>
<sequence length="140" mass="15507">MAVILKAGMVLLSLLAVHVALSLSQPPLPGAPQNADVHQKDVKKALNVAVREYNKQDQGSFLSKVSKVITAQKQVVSGMKYIFRVRMVYTVCRKDENQSVKRGCAINPDPQLAKPTICNFEVWSQPWLNKPPQVKISCGH</sequence>
<dbReference type="InterPro" id="IPR000010">
    <property type="entry name" value="Cystatin_dom"/>
</dbReference>
<dbReference type="SUPFAM" id="SSF54403">
    <property type="entry name" value="Cystatin/monellin"/>
    <property type="match status" value="1"/>
</dbReference>
<evidence type="ECO:0000256" key="4">
    <source>
        <dbReference type="ARBA" id="ARBA00023157"/>
    </source>
</evidence>
<protein>
    <submittedName>
        <fullName evidence="7">Cystatin-like</fullName>
    </submittedName>
</protein>
<dbReference type="SMART" id="SM00043">
    <property type="entry name" value="CY"/>
    <property type="match status" value="1"/>
</dbReference>
<evidence type="ECO:0000256" key="2">
    <source>
        <dbReference type="ARBA" id="ARBA00022690"/>
    </source>
</evidence>
<dbReference type="GeneTree" id="ENSGT00940000154755"/>
<evidence type="ECO:0000256" key="1">
    <source>
        <dbReference type="ARBA" id="ARBA00009403"/>
    </source>
</evidence>
<dbReference type="CDD" id="cd00042">
    <property type="entry name" value="CY"/>
    <property type="match status" value="1"/>
</dbReference>
<proteinExistence type="inferred from homology"/>
<feature type="domain" description="Cystatin" evidence="6">
    <location>
        <begin position="27"/>
        <end position="139"/>
    </location>
</feature>
<dbReference type="GO" id="GO:0005615">
    <property type="term" value="C:extracellular space"/>
    <property type="evidence" value="ECO:0007669"/>
    <property type="project" value="TreeGrafter"/>
</dbReference>
<keyword evidence="8" id="KW-1185">Reference proteome</keyword>
<dbReference type="OrthoDB" id="1908104at2759"/>
<dbReference type="PROSITE" id="PS00287">
    <property type="entry name" value="CYSTATIN"/>
    <property type="match status" value="1"/>
</dbReference>
<feature type="signal peptide" evidence="5">
    <location>
        <begin position="1"/>
        <end position="24"/>
    </location>
</feature>
<keyword evidence="2" id="KW-0646">Protease inhibitor</keyword>
<dbReference type="Proteomes" id="UP000694397">
    <property type="component" value="Chromosome 4"/>
</dbReference>
<evidence type="ECO:0000313" key="7">
    <source>
        <dbReference type="Ensembl" id="ENSSFOP00015008296.1"/>
    </source>
</evidence>
<dbReference type="AlphaFoldDB" id="A0A8C9R0H8"/>
<dbReference type="KEGG" id="sfm:108927044"/>
<feature type="chain" id="PRO_5034600131" evidence="5">
    <location>
        <begin position="25"/>
        <end position="140"/>
    </location>
</feature>
<gene>
    <name evidence="7" type="primary">LOC108927044</name>
</gene>
<dbReference type="InterPro" id="IPR046350">
    <property type="entry name" value="Cystatin_sf"/>
</dbReference>
<dbReference type="FunFam" id="3.10.450.10:FF:000004">
    <property type="entry name" value="Cystatin C"/>
    <property type="match status" value="1"/>
</dbReference>
<dbReference type="GeneID" id="108927044"/>
<evidence type="ECO:0000256" key="5">
    <source>
        <dbReference type="SAM" id="SignalP"/>
    </source>
</evidence>
<reference evidence="7" key="3">
    <citation type="submission" date="2025-09" db="UniProtKB">
        <authorList>
            <consortium name="Ensembl"/>
        </authorList>
    </citation>
    <scope>IDENTIFICATION</scope>
</reference>
<evidence type="ECO:0000313" key="8">
    <source>
        <dbReference type="Proteomes" id="UP000694397"/>
    </source>
</evidence>
<dbReference type="GO" id="GO:0004869">
    <property type="term" value="F:cysteine-type endopeptidase inhibitor activity"/>
    <property type="evidence" value="ECO:0007669"/>
    <property type="project" value="UniProtKB-KW"/>
</dbReference>
<dbReference type="PANTHER" id="PTHR46186:SF2">
    <property type="entry name" value="CYSTATIN"/>
    <property type="match status" value="1"/>
</dbReference>
<accession>A0A8C9R0H8</accession>
<keyword evidence="4" id="KW-1015">Disulfide bond</keyword>